<protein>
    <recommendedName>
        <fullName evidence="7">DUF202 domain-containing protein</fullName>
    </recommendedName>
</protein>
<dbReference type="InterPro" id="IPR003807">
    <property type="entry name" value="DUF202"/>
</dbReference>
<feature type="domain" description="DUF202" evidence="7">
    <location>
        <begin position="21"/>
        <end position="85"/>
    </location>
</feature>
<dbReference type="Pfam" id="PF02656">
    <property type="entry name" value="DUF202"/>
    <property type="match status" value="1"/>
</dbReference>
<feature type="transmembrane region" description="Helical" evidence="6">
    <location>
        <begin position="30"/>
        <end position="50"/>
    </location>
</feature>
<evidence type="ECO:0000256" key="1">
    <source>
        <dbReference type="ARBA" id="ARBA00004651"/>
    </source>
</evidence>
<evidence type="ECO:0000313" key="9">
    <source>
        <dbReference type="Proteomes" id="UP000245590"/>
    </source>
</evidence>
<keyword evidence="2" id="KW-1003">Cell membrane</keyword>
<feature type="transmembrane region" description="Helical" evidence="6">
    <location>
        <begin position="56"/>
        <end position="75"/>
    </location>
</feature>
<evidence type="ECO:0000259" key="7">
    <source>
        <dbReference type="Pfam" id="PF02656"/>
    </source>
</evidence>
<evidence type="ECO:0000256" key="2">
    <source>
        <dbReference type="ARBA" id="ARBA00022475"/>
    </source>
</evidence>
<dbReference type="Proteomes" id="UP000245590">
    <property type="component" value="Unassembled WGS sequence"/>
</dbReference>
<evidence type="ECO:0000256" key="4">
    <source>
        <dbReference type="ARBA" id="ARBA00022989"/>
    </source>
</evidence>
<evidence type="ECO:0000313" key="8">
    <source>
        <dbReference type="EMBL" id="PWH06326.1"/>
    </source>
</evidence>
<proteinExistence type="predicted"/>
<dbReference type="EMBL" id="QFKX01000002">
    <property type="protein sequence ID" value="PWH06326.1"/>
    <property type="molecule type" value="Genomic_DNA"/>
</dbReference>
<keyword evidence="5 6" id="KW-0472">Membrane</keyword>
<evidence type="ECO:0000256" key="6">
    <source>
        <dbReference type="SAM" id="Phobius"/>
    </source>
</evidence>
<accession>A0A2U2RKF8</accession>
<feature type="transmembrane region" description="Helical" evidence="6">
    <location>
        <begin position="96"/>
        <end position="119"/>
    </location>
</feature>
<dbReference type="AlphaFoldDB" id="A0A2U2RKF8"/>
<dbReference type="InterPro" id="IPR052053">
    <property type="entry name" value="IM_YidH-like"/>
</dbReference>
<dbReference type="GO" id="GO:0005886">
    <property type="term" value="C:plasma membrane"/>
    <property type="evidence" value="ECO:0007669"/>
    <property type="project" value="UniProtKB-SubCell"/>
</dbReference>
<evidence type="ECO:0000256" key="5">
    <source>
        <dbReference type="ARBA" id="ARBA00023136"/>
    </source>
</evidence>
<comment type="subcellular location">
    <subcellularLocation>
        <location evidence="1">Cell membrane</location>
        <topology evidence="1">Multi-pass membrane protein</topology>
    </subcellularLocation>
</comment>
<dbReference type="OrthoDB" id="582337at2"/>
<keyword evidence="9" id="KW-1185">Reference proteome</keyword>
<comment type="caution">
    <text evidence="8">The sequence shown here is derived from an EMBL/GenBank/DDBJ whole genome shotgun (WGS) entry which is preliminary data.</text>
</comment>
<keyword evidence="3 6" id="KW-0812">Transmembrane</keyword>
<keyword evidence="4 6" id="KW-1133">Transmembrane helix</keyword>
<organism evidence="8 9">
    <name type="scientific">Brachybacterium endophyticum</name>
    <dbReference type="NCBI Taxonomy" id="2182385"/>
    <lineage>
        <taxon>Bacteria</taxon>
        <taxon>Bacillati</taxon>
        <taxon>Actinomycetota</taxon>
        <taxon>Actinomycetes</taxon>
        <taxon>Micrococcales</taxon>
        <taxon>Dermabacteraceae</taxon>
        <taxon>Brachybacterium</taxon>
    </lineage>
</organism>
<gene>
    <name evidence="8" type="ORF">DEO23_04900</name>
</gene>
<dbReference type="PANTHER" id="PTHR34187:SF2">
    <property type="entry name" value="DUF202 DOMAIN-CONTAINING PROTEIN"/>
    <property type="match status" value="1"/>
</dbReference>
<reference evidence="8 9" key="1">
    <citation type="submission" date="2018-05" db="EMBL/GenBank/DDBJ databases">
        <title>Brachybacterium sp. M1HQ-2T, whole genome shotgun sequence.</title>
        <authorList>
            <person name="Tuo L."/>
        </authorList>
    </citation>
    <scope>NUCLEOTIDE SEQUENCE [LARGE SCALE GENOMIC DNA]</scope>
    <source>
        <strain evidence="8 9">M1HQ-2</strain>
    </source>
</reference>
<evidence type="ECO:0000256" key="3">
    <source>
        <dbReference type="ARBA" id="ARBA00022692"/>
    </source>
</evidence>
<dbReference type="RefSeq" id="WP_109274919.1">
    <property type="nucleotide sequence ID" value="NZ_QFKX01000002.1"/>
</dbReference>
<name>A0A2U2RKF8_9MICO</name>
<dbReference type="PANTHER" id="PTHR34187">
    <property type="entry name" value="FGR18P"/>
    <property type="match status" value="1"/>
</dbReference>
<sequence length="120" mass="12801">MTAQRRFPASVYREGEEPDPRFSLANERTFLAWLRTALALYAGAFALEALSLPEAVAWRTAAALVFLVLGTLCAGQAWRGWRSTEVSLRRGTPLPGLGVGAVLVLGVVVAAALVTIGLYA</sequence>